<reference evidence="1" key="1">
    <citation type="journal article" date="2014" name="Nat. Commun.">
        <title>The emerging biofuel crop Camelina sativa retains a highly undifferentiated hexaploid genome structure.</title>
        <authorList>
            <person name="Kagale S."/>
            <person name="Koh C."/>
            <person name="Nixon J."/>
            <person name="Bollina V."/>
            <person name="Clarke W.E."/>
            <person name="Tuteja R."/>
            <person name="Spillane C."/>
            <person name="Robinson S.J."/>
            <person name="Links M.G."/>
            <person name="Clarke C."/>
            <person name="Higgins E.E."/>
            <person name="Huebert T."/>
            <person name="Sharpe A.G."/>
            <person name="Parkin I.A."/>
        </authorList>
    </citation>
    <scope>NUCLEOTIDE SEQUENCE [LARGE SCALE GENOMIC DNA]</scope>
    <source>
        <strain evidence="1">cv. DH55</strain>
    </source>
</reference>
<accession>A0ABM0TGX0</accession>
<reference evidence="2" key="2">
    <citation type="submission" date="2025-08" db="UniProtKB">
        <authorList>
            <consortium name="RefSeq"/>
        </authorList>
    </citation>
    <scope>IDENTIFICATION</scope>
    <source>
        <tissue evidence="2">Leaf</tissue>
    </source>
</reference>
<evidence type="ECO:0000313" key="1">
    <source>
        <dbReference type="Proteomes" id="UP000694864"/>
    </source>
</evidence>
<dbReference type="RefSeq" id="XP_010426258.1">
    <property type="nucleotide sequence ID" value="XM_010427956.2"/>
</dbReference>
<protein>
    <submittedName>
        <fullName evidence="2">Uncharacterized protein LOC104711268</fullName>
    </submittedName>
</protein>
<sequence length="119" mass="13414">MTSLRPGPGSIVDLLMAASILSKKSDKNCASHYGLSDNDAICILELSRRIYPKDQKALCLHRRADILKRSKDNINLWLTYSTKVIGGGDSGITYRDLREKLESVINHTRFFDDEEKTIS</sequence>
<organism evidence="1 2">
    <name type="scientific">Camelina sativa</name>
    <name type="common">False flax</name>
    <name type="synonym">Myagrum sativum</name>
    <dbReference type="NCBI Taxonomy" id="90675"/>
    <lineage>
        <taxon>Eukaryota</taxon>
        <taxon>Viridiplantae</taxon>
        <taxon>Streptophyta</taxon>
        <taxon>Embryophyta</taxon>
        <taxon>Tracheophyta</taxon>
        <taxon>Spermatophyta</taxon>
        <taxon>Magnoliopsida</taxon>
        <taxon>eudicotyledons</taxon>
        <taxon>Gunneridae</taxon>
        <taxon>Pentapetalae</taxon>
        <taxon>rosids</taxon>
        <taxon>malvids</taxon>
        <taxon>Brassicales</taxon>
        <taxon>Brassicaceae</taxon>
        <taxon>Camelineae</taxon>
        <taxon>Camelina</taxon>
    </lineage>
</organism>
<dbReference type="Proteomes" id="UP000694864">
    <property type="component" value="Chromosome 9"/>
</dbReference>
<name>A0ABM0TGX0_CAMSA</name>
<gene>
    <name evidence="2" type="primary">LOC104711268</name>
</gene>
<dbReference type="GeneID" id="104711268"/>
<keyword evidence="1" id="KW-1185">Reference proteome</keyword>
<proteinExistence type="predicted"/>
<evidence type="ECO:0000313" key="2">
    <source>
        <dbReference type="RefSeq" id="XP_010426258.1"/>
    </source>
</evidence>